<reference evidence="2 3" key="1">
    <citation type="submission" date="2015-07" db="EMBL/GenBank/DDBJ databases">
        <authorList>
            <consortium name="Pathogen Informatics"/>
        </authorList>
    </citation>
    <scope>NUCLEOTIDE SEQUENCE [LARGE SCALE GENOMIC DNA]</scope>
    <source>
        <strain evidence="2 3">A51</strain>
    </source>
</reference>
<protein>
    <submittedName>
        <fullName evidence="2">Uncharacterized protein</fullName>
    </submittedName>
</protein>
<proteinExistence type="predicted"/>
<name>A0A655PMX1_VIBCL</name>
<dbReference type="Proteomes" id="UP000044806">
    <property type="component" value="Unassembled WGS sequence"/>
</dbReference>
<evidence type="ECO:0000313" key="3">
    <source>
        <dbReference type="Proteomes" id="UP000044806"/>
    </source>
</evidence>
<keyword evidence="1" id="KW-1133">Transmembrane helix</keyword>
<sequence length="85" mass="9206">MSLSTVISHWLILLFEAWLAAILISCGSRTAVFANSRTLRDSVAEKSRNCTSLGRQSMILLIDSIKPISSMRSASSSTTISISSK</sequence>
<organism evidence="2 3">
    <name type="scientific">Vibrio cholerae</name>
    <dbReference type="NCBI Taxonomy" id="666"/>
    <lineage>
        <taxon>Bacteria</taxon>
        <taxon>Pseudomonadati</taxon>
        <taxon>Pseudomonadota</taxon>
        <taxon>Gammaproteobacteria</taxon>
        <taxon>Vibrionales</taxon>
        <taxon>Vibrionaceae</taxon>
        <taxon>Vibrio</taxon>
    </lineage>
</organism>
<gene>
    <name evidence="2" type="ORF">ERS013165_00993</name>
</gene>
<keyword evidence="1" id="KW-0812">Transmembrane</keyword>
<keyword evidence="1" id="KW-0472">Membrane</keyword>
<accession>A0A655PMX1</accession>
<evidence type="ECO:0000256" key="1">
    <source>
        <dbReference type="SAM" id="Phobius"/>
    </source>
</evidence>
<dbReference type="AlphaFoldDB" id="A0A655PMX1"/>
<dbReference type="EMBL" id="CWOW01000003">
    <property type="protein sequence ID" value="CSA18705.1"/>
    <property type="molecule type" value="Genomic_DNA"/>
</dbReference>
<evidence type="ECO:0000313" key="2">
    <source>
        <dbReference type="EMBL" id="CSA18705.1"/>
    </source>
</evidence>
<feature type="transmembrane region" description="Helical" evidence="1">
    <location>
        <begin position="6"/>
        <end position="27"/>
    </location>
</feature>